<dbReference type="PANTHER" id="PTHR47199">
    <property type="entry name" value="PHOTOSYSTEM II STABILITY/ASSEMBLY FACTOR HCF136, CHLOROPLASTIC"/>
    <property type="match status" value="1"/>
</dbReference>
<comment type="caution">
    <text evidence="1">The sequence shown here is derived from an EMBL/GenBank/DDBJ whole genome shotgun (WGS) entry which is preliminary data.</text>
</comment>
<dbReference type="Gene3D" id="2.130.10.10">
    <property type="entry name" value="YVTN repeat-like/Quinoprotein amine dehydrogenase"/>
    <property type="match status" value="1"/>
</dbReference>
<dbReference type="PANTHER" id="PTHR47199:SF2">
    <property type="entry name" value="PHOTOSYSTEM II STABILITY_ASSEMBLY FACTOR HCF136, CHLOROPLASTIC"/>
    <property type="match status" value="1"/>
</dbReference>
<dbReference type="SUPFAM" id="SSF110296">
    <property type="entry name" value="Oligoxyloglucan reducing end-specific cellobiohydrolase"/>
    <property type="match status" value="1"/>
</dbReference>
<accession>A0A8J7IFB6</accession>
<dbReference type="PROSITE" id="PS51257">
    <property type="entry name" value="PROKAR_LIPOPROTEIN"/>
    <property type="match status" value="1"/>
</dbReference>
<protein>
    <submittedName>
        <fullName evidence="1">Oxidoreductase</fullName>
    </submittedName>
</protein>
<evidence type="ECO:0000313" key="2">
    <source>
        <dbReference type="Proteomes" id="UP000610931"/>
    </source>
</evidence>
<gene>
    <name evidence="1" type="ORF">JF259_06010</name>
</gene>
<keyword evidence="2" id="KW-1185">Reference proteome</keyword>
<dbReference type="InterPro" id="IPR015943">
    <property type="entry name" value="WD40/YVTN_repeat-like_dom_sf"/>
</dbReference>
<proteinExistence type="predicted"/>
<sequence length="346" mass="38469">MKHLIFLCIGMLFFSCKETGKFKPRNFSTVTIEPIYTDSLISIRAIDILDDGSLAFAANNGIYGLYNPFKQVWRTSIQAYDGLKLHFRAIAHTRADFFMLSIGTPALLYKTGAKGTMELVYKEEGEFVFYDAMAFWNDTEGIAVGDSFEGCLSIIVTKDGGQTWTKLPCDVLPKAEENEAAFAASNTNVKVLGNKAWIGTSSGNIYYSNDKGHSWQYVKTPIVQTQETEGIYSIDFYDALNGFGIGGDYTKPEGNTSNKIRTQDGGMTWQVVAQNQEPGYRSCVQYIPNREGKELVVTGFDGIDFSNDSGNTWKHLSDEGFYTIRFLNDSTAYAAGKGRIAKLVFK</sequence>
<evidence type="ECO:0000313" key="1">
    <source>
        <dbReference type="EMBL" id="MBJ6367637.1"/>
    </source>
</evidence>
<dbReference type="RefSeq" id="WP_199114400.1">
    <property type="nucleotide sequence ID" value="NZ_JAELVQ010000005.1"/>
</dbReference>
<name>A0A8J7IFB6_9FLAO</name>
<reference evidence="1" key="1">
    <citation type="submission" date="2020-12" db="EMBL/GenBank/DDBJ databases">
        <title>Snuella sp. nov., isolated from sediment in Incheon.</title>
        <authorList>
            <person name="Kim W."/>
        </authorList>
    </citation>
    <scope>NUCLEOTIDE SEQUENCE</scope>
    <source>
        <strain evidence="1">CAU 1569</strain>
    </source>
</reference>
<dbReference type="Proteomes" id="UP000610931">
    <property type="component" value="Unassembled WGS sequence"/>
</dbReference>
<dbReference type="AlphaFoldDB" id="A0A8J7IFB6"/>
<dbReference type="EMBL" id="JAELVQ010000005">
    <property type="protein sequence ID" value="MBJ6367637.1"/>
    <property type="molecule type" value="Genomic_DNA"/>
</dbReference>
<organism evidence="1 2">
    <name type="scientific">Snuella sedimenti</name>
    <dbReference type="NCBI Taxonomy" id="2798802"/>
    <lineage>
        <taxon>Bacteria</taxon>
        <taxon>Pseudomonadati</taxon>
        <taxon>Bacteroidota</taxon>
        <taxon>Flavobacteriia</taxon>
        <taxon>Flavobacteriales</taxon>
        <taxon>Flavobacteriaceae</taxon>
        <taxon>Snuella</taxon>
    </lineage>
</organism>